<reference evidence="2 3" key="1">
    <citation type="submission" date="2020-07" db="EMBL/GenBank/DDBJ databases">
        <authorList>
            <person name="Criscuolo A."/>
        </authorList>
    </citation>
    <scope>NUCLEOTIDE SEQUENCE [LARGE SCALE GENOMIC DNA]</scope>
    <source>
        <strain evidence="3">CIP 111030</strain>
    </source>
</reference>
<protein>
    <submittedName>
        <fullName evidence="2">Uncharacterized protein</fullName>
    </submittedName>
</protein>
<feature type="compositionally biased region" description="Basic and acidic residues" evidence="1">
    <location>
        <begin position="25"/>
        <end position="36"/>
    </location>
</feature>
<sequence>MYTTSIIPAEQRIKEFKQVAMNNSRLKESKVSRKNDSFLSKLVG</sequence>
<feature type="region of interest" description="Disordered" evidence="1">
    <location>
        <begin position="25"/>
        <end position="44"/>
    </location>
</feature>
<dbReference type="AlphaFoldDB" id="A0A6V7RPH0"/>
<evidence type="ECO:0000313" key="2">
    <source>
        <dbReference type="EMBL" id="CAD2079550.1"/>
    </source>
</evidence>
<keyword evidence="3" id="KW-1185">Reference proteome</keyword>
<evidence type="ECO:0000256" key="1">
    <source>
        <dbReference type="SAM" id="MobiDB-lite"/>
    </source>
</evidence>
<evidence type="ECO:0000313" key="3">
    <source>
        <dbReference type="Proteomes" id="UP000521032"/>
    </source>
</evidence>
<name>A0A6V7RPH0_9BACL</name>
<dbReference type="EMBL" id="CAJEWE010000011">
    <property type="protein sequence ID" value="CAD2079550.1"/>
    <property type="molecule type" value="Genomic_DNA"/>
</dbReference>
<organism evidence="2 3">
    <name type="scientific">Phocicoccus schoeneichii</name>
    <dbReference type="NCBI Taxonomy" id="1812261"/>
    <lineage>
        <taxon>Bacteria</taxon>
        <taxon>Bacillati</taxon>
        <taxon>Bacillota</taxon>
        <taxon>Bacilli</taxon>
        <taxon>Bacillales</taxon>
        <taxon>Salinicoccaceae</taxon>
        <taxon>Phocicoccus</taxon>
    </lineage>
</organism>
<comment type="caution">
    <text evidence="2">The sequence shown here is derived from an EMBL/GenBank/DDBJ whole genome shotgun (WGS) entry which is preliminary data.</text>
</comment>
<proteinExistence type="predicted"/>
<dbReference type="Proteomes" id="UP000521032">
    <property type="component" value="Unassembled WGS sequence"/>
</dbReference>
<accession>A0A6V7RPH0</accession>
<dbReference type="RefSeq" id="WP_268234197.1">
    <property type="nucleotide sequence ID" value="NZ_BMDB01000004.1"/>
</dbReference>
<gene>
    <name evidence="2" type="ORF">JEOSCH030_01658</name>
</gene>